<comment type="caution">
    <text evidence="2">The sequence shown here is derived from an EMBL/GenBank/DDBJ whole genome shotgun (WGS) entry which is preliminary data.</text>
</comment>
<proteinExistence type="predicted"/>
<dbReference type="InterPro" id="IPR026187">
    <property type="entry name" value="Aven"/>
</dbReference>
<feature type="compositionally biased region" description="Low complexity" evidence="1">
    <location>
        <begin position="365"/>
        <end position="374"/>
    </location>
</feature>
<name>A0A835P134_9PASS</name>
<evidence type="ECO:0000256" key="1">
    <source>
        <dbReference type="SAM" id="MobiDB-lite"/>
    </source>
</evidence>
<evidence type="ECO:0000313" key="2">
    <source>
        <dbReference type="EMBL" id="KAG0130481.1"/>
    </source>
</evidence>
<protein>
    <submittedName>
        <fullName evidence="2">Cell death regulator Aven</fullName>
    </submittedName>
</protein>
<reference evidence="3" key="3">
    <citation type="submission" date="2022-01" db="EMBL/GenBank/DDBJ databases">
        <authorList>
            <person name="Rubenstein D.R."/>
        </authorList>
    </citation>
    <scope>NUCLEOTIDE SEQUENCE</scope>
    <source>
        <strain evidence="3">SS15</strain>
        <tissue evidence="3">Liver</tissue>
    </source>
</reference>
<gene>
    <name evidence="3" type="ORF">IHE44_0013891</name>
    <name evidence="2" type="ORF">IHE44_014538</name>
</gene>
<dbReference type="PANTHER" id="PTHR16524:SF2">
    <property type="entry name" value="CELL DEATH REGULATOR AVEN"/>
    <property type="match status" value="1"/>
</dbReference>
<reference evidence="2" key="1">
    <citation type="submission" date="2020-10" db="EMBL/GenBank/DDBJ databases">
        <title>Feather gene expression reveals the developmental basis of iridescence in African starlings.</title>
        <authorList>
            <person name="Rubenstein D.R."/>
        </authorList>
    </citation>
    <scope>NUCLEOTIDE SEQUENCE</scope>
    <source>
        <strain evidence="2">SS15</strain>
        <tissue evidence="2">Liver</tissue>
    </source>
</reference>
<dbReference type="Proteomes" id="UP000618051">
    <property type="component" value="Unassembled WGS sequence"/>
</dbReference>
<keyword evidence="4" id="KW-1185">Reference proteome</keyword>
<dbReference type="PANTHER" id="PTHR16524">
    <property type="entry name" value="CELL DEATH REGULATOR AVEN"/>
    <property type="match status" value="1"/>
</dbReference>
<accession>A0A835P134</accession>
<evidence type="ECO:0000313" key="3">
    <source>
        <dbReference type="EMBL" id="KAI1237804.1"/>
    </source>
</evidence>
<organism evidence="2">
    <name type="scientific">Lamprotornis superbus</name>
    <dbReference type="NCBI Taxonomy" id="245042"/>
    <lineage>
        <taxon>Eukaryota</taxon>
        <taxon>Metazoa</taxon>
        <taxon>Chordata</taxon>
        <taxon>Craniata</taxon>
        <taxon>Vertebrata</taxon>
        <taxon>Euteleostomi</taxon>
        <taxon>Archelosauria</taxon>
        <taxon>Archosauria</taxon>
        <taxon>Dinosauria</taxon>
        <taxon>Saurischia</taxon>
        <taxon>Theropoda</taxon>
        <taxon>Coelurosauria</taxon>
        <taxon>Aves</taxon>
        <taxon>Neognathae</taxon>
        <taxon>Neoaves</taxon>
        <taxon>Telluraves</taxon>
        <taxon>Australaves</taxon>
        <taxon>Passeriformes</taxon>
        <taxon>Sturnidae</taxon>
        <taxon>Lamprotornis</taxon>
    </lineage>
</organism>
<feature type="compositionally biased region" description="Polar residues" evidence="1">
    <location>
        <begin position="267"/>
        <end position="289"/>
    </location>
</feature>
<feature type="region of interest" description="Disordered" evidence="1">
    <location>
        <begin position="327"/>
        <end position="377"/>
    </location>
</feature>
<dbReference type="EMBL" id="JADDUC020000007">
    <property type="protein sequence ID" value="KAI1237804.1"/>
    <property type="molecule type" value="Genomic_DNA"/>
</dbReference>
<feature type="compositionally biased region" description="Basic and acidic residues" evidence="1">
    <location>
        <begin position="341"/>
        <end position="364"/>
    </location>
</feature>
<dbReference type="AlphaFoldDB" id="A0A835P134"/>
<dbReference type="GO" id="GO:0010972">
    <property type="term" value="P:negative regulation of G2/M transition of mitotic cell cycle"/>
    <property type="evidence" value="ECO:0007669"/>
    <property type="project" value="TreeGrafter"/>
</dbReference>
<feature type="region of interest" description="Disordered" evidence="1">
    <location>
        <begin position="267"/>
        <end position="293"/>
    </location>
</feature>
<reference evidence="3 4" key="2">
    <citation type="journal article" date="2021" name="J. Hered.">
        <title>Feather Gene Expression Elucidates the Developmental Basis of Plumage Iridescence in African Starlings.</title>
        <authorList>
            <person name="Rubenstein D.R."/>
            <person name="Corvelo A."/>
            <person name="MacManes M.D."/>
            <person name="Maia R."/>
            <person name="Narzisi G."/>
            <person name="Rousaki A."/>
            <person name="Vandenabeele P."/>
            <person name="Shawkey M.D."/>
            <person name="Solomon J."/>
        </authorList>
    </citation>
    <scope>NUCLEOTIDE SEQUENCE [LARGE SCALE GENOMIC DNA]</scope>
    <source>
        <strain evidence="3">SS15</strain>
    </source>
</reference>
<dbReference type="OrthoDB" id="6338233at2759"/>
<evidence type="ECO:0000313" key="4">
    <source>
        <dbReference type="Proteomes" id="UP000618051"/>
    </source>
</evidence>
<sequence length="389" mass="44407">GIEIRIKLHNILVAIFLSQLHSRQAELLLLEKVLFLSKMRCFEAKCMLHVEEDDDTESRQEEEKEEVKCYSRRKVFSNWSRYEDTEKEGQSILQNGSKRLLSQYPSVSPHVQCAWLEEERFAHQRGLAIKSWVRGDRAVQKQRKPQACLADGSLLQRPFDYVCPVKFMATVLGSQKRDSFTQFRFTDEKEWDKESVCHKQFSALSVDCQFLVQALQELPLHLRLNVAAELVQASTPLEIPHMKSKIFEDGKKREQLFRQSLAQSETGLVSHSVGSSVAPSEPGSKNGSRANAGESFQRVHPLSNQDTDHLDEELDLLLNLEAPINTENRPASGTLSCSISTEKDSKIDCKENEPLKVDMPEEKSTSSQQQQSTSKDWHVFFGKLERIPC</sequence>
<feature type="compositionally biased region" description="Polar residues" evidence="1">
    <location>
        <begin position="327"/>
        <end position="340"/>
    </location>
</feature>
<dbReference type="EMBL" id="JADDUC010000010">
    <property type="protein sequence ID" value="KAG0130481.1"/>
    <property type="molecule type" value="Genomic_DNA"/>
</dbReference>
<feature type="non-terminal residue" evidence="2">
    <location>
        <position position="389"/>
    </location>
</feature>